<comment type="catalytic activity">
    <reaction evidence="3">
        <text>UTP + H2O = UMP + diphosphate + H(+)</text>
        <dbReference type="Rhea" id="RHEA:29395"/>
        <dbReference type="ChEBI" id="CHEBI:15377"/>
        <dbReference type="ChEBI" id="CHEBI:15378"/>
        <dbReference type="ChEBI" id="CHEBI:33019"/>
        <dbReference type="ChEBI" id="CHEBI:46398"/>
        <dbReference type="ChEBI" id="CHEBI:57865"/>
        <dbReference type="EC" id="3.6.1.9"/>
    </reaction>
</comment>
<dbReference type="GO" id="GO:0005737">
    <property type="term" value="C:cytoplasm"/>
    <property type="evidence" value="ECO:0007669"/>
    <property type="project" value="UniProtKB-SubCell"/>
</dbReference>
<keyword evidence="2 3" id="KW-0378">Hydrolase</keyword>
<dbReference type="NCBIfam" id="TIGR00172">
    <property type="entry name" value="maf"/>
    <property type="match status" value="1"/>
</dbReference>
<keyword evidence="3" id="KW-0546">Nucleotide metabolism</keyword>
<dbReference type="Proteomes" id="UP000434409">
    <property type="component" value="Unassembled WGS sequence"/>
</dbReference>
<comment type="function">
    <text evidence="3">Nucleoside triphosphate pyrophosphatase that hydrolyzes dTTP and UTP. May have a dual role in cell division arrest and in preventing the incorporation of modified nucleotides into cellular nucleic acids.</text>
</comment>
<dbReference type="EMBL" id="VULY01000018">
    <property type="protein sequence ID" value="MSR94799.1"/>
    <property type="molecule type" value="Genomic_DNA"/>
</dbReference>
<dbReference type="Pfam" id="PF02545">
    <property type="entry name" value="Maf"/>
    <property type="match status" value="1"/>
</dbReference>
<dbReference type="InterPro" id="IPR029001">
    <property type="entry name" value="ITPase-like_fam"/>
</dbReference>
<feature type="site" description="Important for substrate specificity" evidence="3">
    <location>
        <position position="17"/>
    </location>
</feature>
<comment type="similarity">
    <text evidence="3">Belongs to the Maf family. YhdE subfamily.</text>
</comment>
<dbReference type="SUPFAM" id="SSF52972">
    <property type="entry name" value="ITPase-like"/>
    <property type="match status" value="1"/>
</dbReference>
<evidence type="ECO:0000313" key="5">
    <source>
        <dbReference type="Proteomes" id="UP000434409"/>
    </source>
</evidence>
<comment type="catalytic activity">
    <reaction evidence="3">
        <text>dTTP + H2O = dTMP + diphosphate + H(+)</text>
        <dbReference type="Rhea" id="RHEA:28534"/>
        <dbReference type="ChEBI" id="CHEBI:15377"/>
        <dbReference type="ChEBI" id="CHEBI:15378"/>
        <dbReference type="ChEBI" id="CHEBI:33019"/>
        <dbReference type="ChEBI" id="CHEBI:37568"/>
        <dbReference type="ChEBI" id="CHEBI:63528"/>
        <dbReference type="EC" id="3.6.1.9"/>
    </reaction>
</comment>
<reference evidence="4 5" key="1">
    <citation type="submission" date="2019-08" db="EMBL/GenBank/DDBJ databases">
        <title>In-depth cultivation of the pig gut microbiome towards novel bacterial diversity and tailored functional studies.</title>
        <authorList>
            <person name="Wylensek D."/>
            <person name="Hitch T.C.A."/>
            <person name="Clavel T."/>
        </authorList>
    </citation>
    <scope>NUCLEOTIDE SEQUENCE [LARGE SCALE GENOMIC DNA]</scope>
    <source>
        <strain evidence="4 5">68-1-5</strain>
    </source>
</reference>
<dbReference type="AlphaFoldDB" id="A0A6N7V2I3"/>
<comment type="subcellular location">
    <subcellularLocation>
        <location evidence="3">Cytoplasm</location>
    </subcellularLocation>
</comment>
<dbReference type="GO" id="GO:0009117">
    <property type="term" value="P:nucleotide metabolic process"/>
    <property type="evidence" value="ECO:0007669"/>
    <property type="project" value="UniProtKB-KW"/>
</dbReference>
<feature type="active site" description="Proton acceptor" evidence="3">
    <location>
        <position position="86"/>
    </location>
</feature>
<name>A0A6N7V2I3_9FIRM</name>
<dbReference type="InterPro" id="IPR003697">
    <property type="entry name" value="Maf-like"/>
</dbReference>
<proteinExistence type="inferred from homology"/>
<dbReference type="HAMAP" id="MF_00528">
    <property type="entry name" value="Maf"/>
    <property type="match status" value="1"/>
</dbReference>
<accession>A0A6N7V2I3</accession>
<dbReference type="CDD" id="cd00555">
    <property type="entry name" value="Maf"/>
    <property type="match status" value="1"/>
</dbReference>
<dbReference type="GO" id="GO:0047429">
    <property type="term" value="F:nucleoside triphosphate diphosphatase activity"/>
    <property type="evidence" value="ECO:0007669"/>
    <property type="project" value="UniProtKB-EC"/>
</dbReference>
<comment type="caution">
    <text evidence="4">The sequence shown here is derived from an EMBL/GenBank/DDBJ whole genome shotgun (WGS) entry which is preliminary data.</text>
</comment>
<dbReference type="Gene3D" id="3.90.950.10">
    <property type="match status" value="1"/>
</dbReference>
<dbReference type="PIRSF" id="PIRSF006305">
    <property type="entry name" value="Maf"/>
    <property type="match status" value="1"/>
</dbReference>
<comment type="caution">
    <text evidence="3">Lacks conserved residue(s) required for the propagation of feature annotation.</text>
</comment>
<protein>
    <recommendedName>
        <fullName evidence="3">dTTP/UTP pyrophosphatase</fullName>
        <shortName evidence="3">dTTPase/UTPase</shortName>
        <ecNumber evidence="3">3.6.1.9</ecNumber>
    </recommendedName>
    <alternativeName>
        <fullName evidence="3">Nucleoside triphosphate pyrophosphatase</fullName>
    </alternativeName>
    <alternativeName>
        <fullName evidence="3">Nucleotide pyrophosphatase</fullName>
        <shortName evidence="3">Nucleotide PPase</shortName>
    </alternativeName>
</protein>
<dbReference type="PANTHER" id="PTHR43213">
    <property type="entry name" value="BIFUNCTIONAL DTTP/UTP PYROPHOSPHATASE/METHYLTRANSFERASE PROTEIN-RELATED"/>
    <property type="match status" value="1"/>
</dbReference>
<evidence type="ECO:0000313" key="4">
    <source>
        <dbReference type="EMBL" id="MSR94799.1"/>
    </source>
</evidence>
<feature type="site" description="Important for substrate specificity" evidence="3">
    <location>
        <position position="172"/>
    </location>
</feature>
<keyword evidence="3" id="KW-0963">Cytoplasm</keyword>
<evidence type="ECO:0000256" key="2">
    <source>
        <dbReference type="ARBA" id="ARBA00022801"/>
    </source>
</evidence>
<evidence type="ECO:0000256" key="3">
    <source>
        <dbReference type="HAMAP-Rule" id="MF_00528"/>
    </source>
</evidence>
<organism evidence="4 5">
    <name type="scientific">Suipraeoptans intestinalis</name>
    <dbReference type="NCBI Taxonomy" id="2606628"/>
    <lineage>
        <taxon>Bacteria</taxon>
        <taxon>Bacillati</taxon>
        <taxon>Bacillota</taxon>
        <taxon>Clostridia</taxon>
        <taxon>Lachnospirales</taxon>
        <taxon>Lachnospiraceae</taxon>
        <taxon>Suipraeoptans</taxon>
    </lineage>
</organism>
<dbReference type="PANTHER" id="PTHR43213:SF5">
    <property type="entry name" value="BIFUNCTIONAL DTTP_UTP PYROPHOSPHATASE_METHYLTRANSFERASE PROTEIN-RELATED"/>
    <property type="match status" value="1"/>
</dbReference>
<dbReference type="EC" id="3.6.1.9" evidence="3"/>
<sequence length="216" mass="23992">MKEDTILQIILASQSPRRRQLLELCGLSFSVRTAPCEEASISQKIRSQTAHLDAYRQADHLTKALSREKALSVFRSFPSDVVIGADTVVVSGDRILEKPGDPKEAEEMLLSLCGITHRVYTGVTLLAPSYDHTFSSFATVEFFKDSPAMRHIICAYLRSGSPMDKAGAYGIQDFGSLMVKSIQGDFYTVVGLPVGLLYQKLLEIPQIHLQTDLQRR</sequence>
<comment type="cofactor">
    <cofactor evidence="1 3">
        <name>a divalent metal cation</name>
        <dbReference type="ChEBI" id="CHEBI:60240"/>
    </cofactor>
</comment>
<keyword evidence="5" id="KW-1185">Reference proteome</keyword>
<gene>
    <name evidence="4" type="primary">maf</name>
    <name evidence="4" type="ORF">FYJ34_11145</name>
</gene>
<evidence type="ECO:0000256" key="1">
    <source>
        <dbReference type="ARBA" id="ARBA00001968"/>
    </source>
</evidence>
<feature type="site" description="Important for substrate specificity" evidence="3">
    <location>
        <position position="87"/>
    </location>
</feature>